<proteinExistence type="predicted"/>
<evidence type="ECO:0000313" key="3">
    <source>
        <dbReference type="Proteomes" id="UP000214746"/>
    </source>
</evidence>
<keyword evidence="1" id="KW-0812">Transmembrane</keyword>
<dbReference type="OrthoDB" id="2970479at2"/>
<name>A0A2W1NBZ0_PAEXE</name>
<protein>
    <submittedName>
        <fullName evidence="2">Uncharacterized protein</fullName>
    </submittedName>
</protein>
<organism evidence="2 3">
    <name type="scientific">Paenibacillus xerothermodurans</name>
    <dbReference type="NCBI Taxonomy" id="1977292"/>
    <lineage>
        <taxon>Bacteria</taxon>
        <taxon>Bacillati</taxon>
        <taxon>Bacillota</taxon>
        <taxon>Bacilli</taxon>
        <taxon>Bacillales</taxon>
        <taxon>Paenibacillaceae</taxon>
        <taxon>Paenibacillus</taxon>
    </lineage>
</organism>
<dbReference type="EMBL" id="NHRJ02000004">
    <property type="protein sequence ID" value="PZE21170.1"/>
    <property type="molecule type" value="Genomic_DNA"/>
</dbReference>
<dbReference type="AlphaFoldDB" id="A0A2W1NBZ0"/>
<sequence length="82" mass="9783">MNEQQANKWRKTRTMGKAKYVMYYGVLLWGVLLTAIFTGLELLTQSVYNVSWMYIRLAVFGSVGFFIANFRWESREKRFQSR</sequence>
<feature type="transmembrane region" description="Helical" evidence="1">
    <location>
        <begin position="52"/>
        <end position="72"/>
    </location>
</feature>
<reference evidence="2" key="1">
    <citation type="submission" date="2018-06" db="EMBL/GenBank/DDBJ databases">
        <title>Paenibacillus xerothermodurans sp. nov. an extremely dry heat resistant spore forming bacterium isolated from the soil of Cape Canaveral, Florida.</title>
        <authorList>
            <person name="Seuylemezian A."/>
            <person name="Kaur N."/>
            <person name="Patil P."/>
            <person name="Patil P."/>
            <person name="Mayilraj S."/>
            <person name="Vaishampayan P."/>
        </authorList>
    </citation>
    <scope>NUCLEOTIDE SEQUENCE [LARGE SCALE GENOMIC DNA]</scope>
    <source>
        <strain evidence="2">ATCC 27380</strain>
    </source>
</reference>
<keyword evidence="1" id="KW-1133">Transmembrane helix</keyword>
<feature type="transmembrane region" description="Helical" evidence="1">
    <location>
        <begin position="21"/>
        <end position="40"/>
    </location>
</feature>
<keyword evidence="3" id="KW-1185">Reference proteome</keyword>
<keyword evidence="1" id="KW-0472">Membrane</keyword>
<gene>
    <name evidence="2" type="ORF">CBW46_010080</name>
</gene>
<accession>A0A2W1NBZ0</accession>
<evidence type="ECO:0000313" key="2">
    <source>
        <dbReference type="EMBL" id="PZE21170.1"/>
    </source>
</evidence>
<evidence type="ECO:0000256" key="1">
    <source>
        <dbReference type="SAM" id="Phobius"/>
    </source>
</evidence>
<dbReference type="Proteomes" id="UP000214746">
    <property type="component" value="Unassembled WGS sequence"/>
</dbReference>
<comment type="caution">
    <text evidence="2">The sequence shown here is derived from an EMBL/GenBank/DDBJ whole genome shotgun (WGS) entry which is preliminary data.</text>
</comment>